<comment type="caution">
    <text evidence="3">The sequence shown here is derived from an EMBL/GenBank/DDBJ whole genome shotgun (WGS) entry which is preliminary data.</text>
</comment>
<dbReference type="PROSITE" id="PS50005">
    <property type="entry name" value="TPR"/>
    <property type="match status" value="2"/>
</dbReference>
<dbReference type="AlphaFoldDB" id="A0A0F9BFK1"/>
<gene>
    <name evidence="3" type="ORF">LCGC14_2733440</name>
</gene>
<name>A0A0F9BFK1_9ZZZZ</name>
<dbReference type="SMART" id="SM00028">
    <property type="entry name" value="TPR"/>
    <property type="match status" value="4"/>
</dbReference>
<reference evidence="3" key="1">
    <citation type="journal article" date="2015" name="Nature">
        <title>Complex archaea that bridge the gap between prokaryotes and eukaryotes.</title>
        <authorList>
            <person name="Spang A."/>
            <person name="Saw J.H."/>
            <person name="Jorgensen S.L."/>
            <person name="Zaremba-Niedzwiedzka K."/>
            <person name="Martijn J."/>
            <person name="Lind A.E."/>
            <person name="van Eijk R."/>
            <person name="Schleper C."/>
            <person name="Guy L."/>
            <person name="Ettema T.J."/>
        </authorList>
    </citation>
    <scope>NUCLEOTIDE SEQUENCE</scope>
</reference>
<keyword evidence="2" id="KW-0802">TPR repeat</keyword>
<dbReference type="InterPro" id="IPR050498">
    <property type="entry name" value="Ycf3"/>
</dbReference>
<proteinExistence type="predicted"/>
<dbReference type="InterPro" id="IPR019734">
    <property type="entry name" value="TPR_rpt"/>
</dbReference>
<dbReference type="Pfam" id="PF13424">
    <property type="entry name" value="TPR_12"/>
    <property type="match status" value="1"/>
</dbReference>
<dbReference type="EMBL" id="LAZR01049545">
    <property type="protein sequence ID" value="KKK89404.1"/>
    <property type="molecule type" value="Genomic_DNA"/>
</dbReference>
<protein>
    <submittedName>
        <fullName evidence="3">Uncharacterized protein</fullName>
    </submittedName>
</protein>
<dbReference type="PANTHER" id="PTHR44858:SF1">
    <property type="entry name" value="UDP-N-ACETYLGLUCOSAMINE--PEPTIDE N-ACETYLGLUCOSAMINYLTRANSFERASE SPINDLY-RELATED"/>
    <property type="match status" value="1"/>
</dbReference>
<dbReference type="InterPro" id="IPR011990">
    <property type="entry name" value="TPR-like_helical_dom_sf"/>
</dbReference>
<feature type="non-terminal residue" evidence="3">
    <location>
        <position position="166"/>
    </location>
</feature>
<dbReference type="Pfam" id="PF13181">
    <property type="entry name" value="TPR_8"/>
    <property type="match status" value="1"/>
</dbReference>
<organism evidence="3">
    <name type="scientific">marine sediment metagenome</name>
    <dbReference type="NCBI Taxonomy" id="412755"/>
    <lineage>
        <taxon>unclassified sequences</taxon>
        <taxon>metagenomes</taxon>
        <taxon>ecological metagenomes</taxon>
    </lineage>
</organism>
<evidence type="ECO:0000313" key="3">
    <source>
        <dbReference type="EMBL" id="KKK89404.1"/>
    </source>
</evidence>
<evidence type="ECO:0000256" key="2">
    <source>
        <dbReference type="ARBA" id="ARBA00022803"/>
    </source>
</evidence>
<dbReference type="PROSITE" id="PS51257">
    <property type="entry name" value="PROKAR_LIPOPROTEIN"/>
    <property type="match status" value="1"/>
</dbReference>
<evidence type="ECO:0000256" key="1">
    <source>
        <dbReference type="ARBA" id="ARBA00022737"/>
    </source>
</evidence>
<dbReference type="Gene3D" id="1.25.40.10">
    <property type="entry name" value="Tetratricopeptide repeat domain"/>
    <property type="match status" value="1"/>
</dbReference>
<dbReference type="PANTHER" id="PTHR44858">
    <property type="entry name" value="TETRATRICOPEPTIDE REPEAT PROTEIN 6"/>
    <property type="match status" value="1"/>
</dbReference>
<keyword evidence="1" id="KW-0677">Repeat</keyword>
<dbReference type="PROSITE" id="PS50293">
    <property type="entry name" value="TPR_REGION"/>
    <property type="match status" value="1"/>
</dbReference>
<dbReference type="SUPFAM" id="SSF48452">
    <property type="entry name" value="TPR-like"/>
    <property type="match status" value="1"/>
</dbReference>
<sequence>MKKLICCYLISNLILLLFVTACATKPKVQKKRQEEALRNLGESYMVQGNYTAALKEFLKAEQIYPQDPLLQYDLGLVYVAKERFDLAIRQFKKAIKIKPDYAAAKNSLAAVYLVEKEWDIAIPILKEVAEDLLDPTPHIPLSNLGWAYYNRKDYGLAEKYYSAALK</sequence>
<accession>A0A0F9BFK1</accession>